<dbReference type="eggNOG" id="COG0739">
    <property type="taxonomic scope" value="Bacteria"/>
</dbReference>
<feature type="compositionally biased region" description="Low complexity" evidence="2">
    <location>
        <begin position="88"/>
        <end position="103"/>
    </location>
</feature>
<keyword evidence="6" id="KW-1185">Reference proteome</keyword>
<dbReference type="OrthoDB" id="9801106at2"/>
<keyword evidence="3" id="KW-0472">Membrane</keyword>
<dbReference type="InterPro" id="IPR050570">
    <property type="entry name" value="Cell_wall_metabolism_enzyme"/>
</dbReference>
<reference evidence="5" key="1">
    <citation type="submission" date="2010-10" db="EMBL/GenBank/DDBJ databases">
        <authorList>
            <consortium name="US DOE Joint Genome Institute (JGI-PGF)"/>
            <person name="Lucas S."/>
            <person name="Copeland A."/>
            <person name="Lapidus A."/>
            <person name="Bruce D."/>
            <person name="Goodwin L."/>
            <person name="Pitluck S."/>
            <person name="Kyrpides N."/>
            <person name="Mavromatis K."/>
            <person name="Detter J.C."/>
            <person name="Han C."/>
            <person name="Land M."/>
            <person name="Hauser L."/>
            <person name="Markowitz V."/>
            <person name="Cheng J.-F."/>
            <person name="Hugenholtz P."/>
            <person name="Woyke T."/>
            <person name="Wu D."/>
            <person name="Pukall R."/>
            <person name="Wahrenburg C."/>
            <person name="Brambilla E."/>
            <person name="Klenk H.-P."/>
            <person name="Eisen J.A."/>
        </authorList>
    </citation>
    <scope>NUCLEOTIDE SEQUENCE [LARGE SCALE GENOMIC DNA]</scope>
    <source>
        <strain evidence="5">DSM 13965</strain>
    </source>
</reference>
<evidence type="ECO:0000313" key="5">
    <source>
        <dbReference type="EMBL" id="EKP94655.1"/>
    </source>
</evidence>
<evidence type="ECO:0000313" key="6">
    <source>
        <dbReference type="Proteomes" id="UP000005710"/>
    </source>
</evidence>
<dbReference type="HOGENOM" id="CLU_029425_11_1_9"/>
<organism evidence="5 6">
    <name type="scientific">Thermaerobacter subterraneus DSM 13965</name>
    <dbReference type="NCBI Taxonomy" id="867903"/>
    <lineage>
        <taxon>Bacteria</taxon>
        <taxon>Bacillati</taxon>
        <taxon>Bacillota</taxon>
        <taxon>Clostridia</taxon>
        <taxon>Eubacteriales</taxon>
        <taxon>Clostridiales Family XVII. Incertae Sedis</taxon>
        <taxon>Thermaerobacter</taxon>
    </lineage>
</organism>
<dbReference type="InterPro" id="IPR016047">
    <property type="entry name" value="M23ase_b-sheet_dom"/>
</dbReference>
<dbReference type="AlphaFoldDB" id="K6P0M5"/>
<sequence length="248" mass="26197">MQETPQSGQSRLAGRLAGWMARMRGRPALRSLVGFAVLVAVFIGSYLYFQGWPGLSGPETASLDEQTPLETGADQGVAPSTATPEPMTGQAGAGTEAGTPAQPRDNVPTREVTGETTPAFIWPVASGKTAMGFGWQYSETMGDWRWHPGVDLAVEEGAQVVAAADGRVVAVHRDPDRGLTVTIEHDGGYRTVYASLAEATVEAGQQVRRGQAIGKAGQSARIEASAGTHVHFEIWRGDEAVDPQTLIG</sequence>
<dbReference type="STRING" id="867903.ThesuDRAFT_02396"/>
<keyword evidence="1" id="KW-0732">Signal</keyword>
<dbReference type="PANTHER" id="PTHR21666:SF289">
    <property type="entry name" value="L-ALA--D-GLU ENDOPEPTIDASE"/>
    <property type="match status" value="1"/>
</dbReference>
<dbReference type="RefSeq" id="WP_006904677.1">
    <property type="nucleotide sequence ID" value="NZ_JH976535.1"/>
</dbReference>
<evidence type="ECO:0000256" key="3">
    <source>
        <dbReference type="SAM" id="Phobius"/>
    </source>
</evidence>
<dbReference type="Gene3D" id="2.70.70.10">
    <property type="entry name" value="Glucose Permease (Domain IIA)"/>
    <property type="match status" value="1"/>
</dbReference>
<dbReference type="CDD" id="cd12797">
    <property type="entry name" value="M23_peptidase"/>
    <property type="match status" value="1"/>
</dbReference>
<keyword evidence="3" id="KW-0812">Transmembrane</keyword>
<reference evidence="5" key="2">
    <citation type="submission" date="2012-10" db="EMBL/GenBank/DDBJ databases">
        <title>Improved high-quality draft of Thermaerobacter subterraneus C21, DSM 13965.</title>
        <authorList>
            <consortium name="DOE Joint Genome Institute"/>
            <person name="Eisen J."/>
            <person name="Huntemann M."/>
            <person name="Wei C.-L."/>
            <person name="Han J."/>
            <person name="Detter J.C."/>
            <person name="Han C."/>
            <person name="Tapia R."/>
            <person name="Chen A."/>
            <person name="Kyrpides N."/>
            <person name="Mavromatis K."/>
            <person name="Markowitz V."/>
            <person name="Szeto E."/>
            <person name="Ivanova N."/>
            <person name="Mikhailova N."/>
            <person name="Ovchinnikova G."/>
            <person name="Pagani I."/>
            <person name="Pati A."/>
            <person name="Goodwin L."/>
            <person name="Nordberg H.P."/>
            <person name="Cantor M.N."/>
            <person name="Hua S.X."/>
            <person name="Woyke T."/>
            <person name="Eisen J."/>
            <person name="Klenk H.-P."/>
        </authorList>
    </citation>
    <scope>NUCLEOTIDE SEQUENCE [LARGE SCALE GENOMIC DNA]</scope>
    <source>
        <strain evidence="5">DSM 13965</strain>
    </source>
</reference>
<protein>
    <submittedName>
        <fullName evidence="5">Metalloendopeptidase-like membrane protein</fullName>
    </submittedName>
</protein>
<dbReference type="GO" id="GO:0004222">
    <property type="term" value="F:metalloendopeptidase activity"/>
    <property type="evidence" value="ECO:0007669"/>
    <property type="project" value="TreeGrafter"/>
</dbReference>
<evidence type="ECO:0000256" key="2">
    <source>
        <dbReference type="SAM" id="MobiDB-lite"/>
    </source>
</evidence>
<dbReference type="EMBL" id="AENY02000003">
    <property type="protein sequence ID" value="EKP94655.1"/>
    <property type="molecule type" value="Genomic_DNA"/>
</dbReference>
<proteinExistence type="predicted"/>
<dbReference type="InterPro" id="IPR011055">
    <property type="entry name" value="Dup_hybrid_motif"/>
</dbReference>
<dbReference type="Proteomes" id="UP000005710">
    <property type="component" value="Unassembled WGS sequence"/>
</dbReference>
<dbReference type="Pfam" id="PF01551">
    <property type="entry name" value="Peptidase_M23"/>
    <property type="match status" value="1"/>
</dbReference>
<dbReference type="PANTHER" id="PTHR21666">
    <property type="entry name" value="PEPTIDASE-RELATED"/>
    <property type="match status" value="1"/>
</dbReference>
<dbReference type="SUPFAM" id="SSF51261">
    <property type="entry name" value="Duplicated hybrid motif"/>
    <property type="match status" value="1"/>
</dbReference>
<feature type="transmembrane region" description="Helical" evidence="3">
    <location>
        <begin position="28"/>
        <end position="49"/>
    </location>
</feature>
<feature type="domain" description="M23ase beta-sheet core" evidence="4">
    <location>
        <begin position="147"/>
        <end position="243"/>
    </location>
</feature>
<keyword evidence="3" id="KW-1133">Transmembrane helix</keyword>
<comment type="caution">
    <text evidence="5">The sequence shown here is derived from an EMBL/GenBank/DDBJ whole genome shotgun (WGS) entry which is preliminary data.</text>
</comment>
<feature type="region of interest" description="Disordered" evidence="2">
    <location>
        <begin position="70"/>
        <end position="111"/>
    </location>
</feature>
<gene>
    <name evidence="5" type="ORF">ThesuDRAFT_02396</name>
</gene>
<accession>K6P0M5</accession>
<evidence type="ECO:0000259" key="4">
    <source>
        <dbReference type="Pfam" id="PF01551"/>
    </source>
</evidence>
<name>K6P0M5_9FIRM</name>
<evidence type="ECO:0000256" key="1">
    <source>
        <dbReference type="ARBA" id="ARBA00022729"/>
    </source>
</evidence>